<evidence type="ECO:0000256" key="1">
    <source>
        <dbReference type="ARBA" id="ARBA00022723"/>
    </source>
</evidence>
<dbReference type="PROSITE" id="PS00463">
    <property type="entry name" value="ZN2_CY6_FUNGAL_1"/>
    <property type="match status" value="1"/>
</dbReference>
<dbReference type="InterPro" id="IPR036864">
    <property type="entry name" value="Zn2-C6_fun-type_DNA-bd_sf"/>
</dbReference>
<name>A0A2T2N837_CORCC</name>
<dbReference type="SUPFAM" id="SSF57701">
    <property type="entry name" value="Zn2/Cys6 DNA-binding domain"/>
    <property type="match status" value="1"/>
</dbReference>
<dbReference type="InterPro" id="IPR001138">
    <property type="entry name" value="Zn2Cys6_DnaBD"/>
</dbReference>
<keyword evidence="2" id="KW-0539">Nucleus</keyword>
<dbReference type="EMBL" id="KZ678143">
    <property type="protein sequence ID" value="PSN61594.1"/>
    <property type="molecule type" value="Genomic_DNA"/>
</dbReference>
<dbReference type="PANTHER" id="PTHR46910">
    <property type="entry name" value="TRANSCRIPTION FACTOR PDR1"/>
    <property type="match status" value="1"/>
</dbReference>
<dbReference type="Gene3D" id="4.10.240.10">
    <property type="entry name" value="Zn(2)-C6 fungal-type DNA-binding domain"/>
    <property type="match status" value="1"/>
</dbReference>
<dbReference type="Pfam" id="PF00172">
    <property type="entry name" value="Zn_clus"/>
    <property type="match status" value="1"/>
</dbReference>
<sequence>MASYQNLSSNTVCDTCRRRKVKCDRNDPCGNCQDSNIKCIRTPSSLRRVRDNLKRHRSVESEPTPRTTRQNRYESTHSPPEYTASLPHSPSMIEAHEFIRREMIVARNMTPDKLAVLNSAMAFVNHLSHFTRPSTGSRPLASRVVDSMEEIIFPSTELLYWMIRELRSNNMGPHVLDYFKHVSPSSLKKMGLSLINKDQDAETLLLYSICVNSAAFKFINTILSVDEVEGMEESLRDCATRHLESIKLAMNRIHLLAAPSMLYLQALLCSSFIAQGIGDSASCWTFISAACKTCEDLNLETKVSICQDETENSLELYYCFIWCHILDKSYSMMLGRSRCLLGNNGLDSAFSSPLNHSMSSLLSTYLQFAPIQSIFVSELHPERILNNTSLIPHVEEVVTDLHKRLQRIHARITELNEPSDSWDGLYMTSELSTIQFSYHSLRTSILRSTQICTPGKPYIDKDCLDSARMAMSTLRSIQVEAFVGIPDIRAHVSFMHWTVLYHPLTPFFVLFCHVVSTESYHDFQMLKLVASGLDELAGRSSSISKLQRLFNAFLDLCTDVVASSQPIVSSSGTGTLELNSVEVPLVSLPANEPEIPLAGNIPPAQDTSIDSFSRALPEASVDHAVEGASLEDTDPMWGLFDAQPTLEWLDADFSLFDSIL</sequence>
<dbReference type="PROSITE" id="PS50048">
    <property type="entry name" value="ZN2_CY6_FUNGAL_2"/>
    <property type="match status" value="1"/>
</dbReference>
<evidence type="ECO:0000256" key="3">
    <source>
        <dbReference type="SAM" id="MobiDB-lite"/>
    </source>
</evidence>
<evidence type="ECO:0000256" key="2">
    <source>
        <dbReference type="ARBA" id="ARBA00023242"/>
    </source>
</evidence>
<feature type="domain" description="Zn(2)-C6 fungal-type" evidence="4">
    <location>
        <begin position="12"/>
        <end position="41"/>
    </location>
</feature>
<dbReference type="InterPro" id="IPR007219">
    <property type="entry name" value="XnlR_reg_dom"/>
</dbReference>
<dbReference type="GO" id="GO:0008270">
    <property type="term" value="F:zinc ion binding"/>
    <property type="evidence" value="ECO:0007669"/>
    <property type="project" value="InterPro"/>
</dbReference>
<keyword evidence="1" id="KW-0479">Metal-binding</keyword>
<evidence type="ECO:0000313" key="5">
    <source>
        <dbReference type="EMBL" id="PSN61594.1"/>
    </source>
</evidence>
<dbReference type="SMART" id="SM00066">
    <property type="entry name" value="GAL4"/>
    <property type="match status" value="1"/>
</dbReference>
<dbReference type="OrthoDB" id="103819at2759"/>
<dbReference type="GO" id="GO:0006351">
    <property type="term" value="P:DNA-templated transcription"/>
    <property type="evidence" value="ECO:0007669"/>
    <property type="project" value="InterPro"/>
</dbReference>
<dbReference type="CDD" id="cd12148">
    <property type="entry name" value="fungal_TF_MHR"/>
    <property type="match status" value="1"/>
</dbReference>
<proteinExistence type="predicted"/>
<dbReference type="PANTHER" id="PTHR46910:SF5">
    <property type="entry name" value="ZN(II)2CYS6 TRANSCRIPTION FACTOR (EUROFUNG)"/>
    <property type="match status" value="1"/>
</dbReference>
<keyword evidence="6" id="KW-1185">Reference proteome</keyword>
<dbReference type="GO" id="GO:0003677">
    <property type="term" value="F:DNA binding"/>
    <property type="evidence" value="ECO:0007669"/>
    <property type="project" value="InterPro"/>
</dbReference>
<accession>A0A2T2N837</accession>
<organism evidence="5 6">
    <name type="scientific">Corynespora cassiicola Philippines</name>
    <dbReference type="NCBI Taxonomy" id="1448308"/>
    <lineage>
        <taxon>Eukaryota</taxon>
        <taxon>Fungi</taxon>
        <taxon>Dikarya</taxon>
        <taxon>Ascomycota</taxon>
        <taxon>Pezizomycotina</taxon>
        <taxon>Dothideomycetes</taxon>
        <taxon>Pleosporomycetidae</taxon>
        <taxon>Pleosporales</taxon>
        <taxon>Corynesporascaceae</taxon>
        <taxon>Corynespora</taxon>
    </lineage>
</organism>
<dbReference type="GO" id="GO:0000981">
    <property type="term" value="F:DNA-binding transcription factor activity, RNA polymerase II-specific"/>
    <property type="evidence" value="ECO:0007669"/>
    <property type="project" value="InterPro"/>
</dbReference>
<gene>
    <name evidence="5" type="ORF">BS50DRAFT_561642</name>
</gene>
<dbReference type="CDD" id="cd00067">
    <property type="entry name" value="GAL4"/>
    <property type="match status" value="1"/>
</dbReference>
<evidence type="ECO:0000313" key="6">
    <source>
        <dbReference type="Proteomes" id="UP000240883"/>
    </source>
</evidence>
<feature type="region of interest" description="Disordered" evidence="3">
    <location>
        <begin position="50"/>
        <end position="88"/>
    </location>
</feature>
<dbReference type="Pfam" id="PF04082">
    <property type="entry name" value="Fungal_trans"/>
    <property type="match status" value="1"/>
</dbReference>
<dbReference type="SMART" id="SM00906">
    <property type="entry name" value="Fungal_trans"/>
    <property type="match status" value="1"/>
</dbReference>
<dbReference type="AlphaFoldDB" id="A0A2T2N837"/>
<evidence type="ECO:0000259" key="4">
    <source>
        <dbReference type="PROSITE" id="PS50048"/>
    </source>
</evidence>
<dbReference type="Proteomes" id="UP000240883">
    <property type="component" value="Unassembled WGS sequence"/>
</dbReference>
<reference evidence="5 6" key="1">
    <citation type="journal article" date="2018" name="Front. Microbiol.">
        <title>Genome-Wide Analysis of Corynespora cassiicola Leaf Fall Disease Putative Effectors.</title>
        <authorList>
            <person name="Lopez D."/>
            <person name="Ribeiro S."/>
            <person name="Label P."/>
            <person name="Fumanal B."/>
            <person name="Venisse J.S."/>
            <person name="Kohler A."/>
            <person name="de Oliveira R.R."/>
            <person name="Labutti K."/>
            <person name="Lipzen A."/>
            <person name="Lail K."/>
            <person name="Bauer D."/>
            <person name="Ohm R.A."/>
            <person name="Barry K.W."/>
            <person name="Spatafora J."/>
            <person name="Grigoriev I.V."/>
            <person name="Martin F.M."/>
            <person name="Pujade-Renaud V."/>
        </authorList>
    </citation>
    <scope>NUCLEOTIDE SEQUENCE [LARGE SCALE GENOMIC DNA]</scope>
    <source>
        <strain evidence="5 6">Philippines</strain>
    </source>
</reference>
<protein>
    <recommendedName>
        <fullName evidence="4">Zn(2)-C6 fungal-type domain-containing protein</fullName>
    </recommendedName>
</protein>
<dbReference type="InterPro" id="IPR050987">
    <property type="entry name" value="AtrR-like"/>
</dbReference>